<geneLocation type="nucleomorph" evidence="5"/>
<evidence type="ECO:0000313" key="2">
    <source>
        <dbReference type="EMBL" id="AIB09678.1"/>
    </source>
</evidence>
<keyword evidence="5" id="KW-0542">Nucleomorph</keyword>
<sequence length="337" mass="39286">MQRFKVYSWLCNKLVEWYVREVYPGNKYKTLQVSSSSIKRTECLGWIIFEAENHMYNLMRQQEEVFEQEVLIRYLPSAGLVKTEVYSRNDKIIEFMKFFKSYLSKRHLFMVSWEKQSSMHVSPLLDVGMDNEAWKKQLHDELLNTADTLQLFENKRKYTKLDTGVTRVLAEVVSEFDLTSSFCETKLWNIKRDGELTLDTLGNTFHSSSSSIMNFIFNASAQSTYTCVIGCRSAKCNNKRDCYNCRQDGVGPYYASIIPEHGKHVGRQNIQQVSPIPINKEREQEVNASDEVKLINEKMWRELWETRVKIRAGELPPSAMNVETVNFAQKFSCMCVS</sequence>
<dbReference type="Proteomes" id="UP000243670">
    <property type="component" value="Nucleomorph 2"/>
</dbReference>
<dbReference type="Proteomes" id="UP000243670">
    <property type="component" value="Nucleomorph 1"/>
</dbReference>
<name>A0A060DGJ1_9EUKA</name>
<dbReference type="EMBL" id="CP006628">
    <property type="protein sequence ID" value="AIB09881.1"/>
    <property type="molecule type" value="Genomic_DNA"/>
</dbReference>
<evidence type="ECO:0000313" key="3">
    <source>
        <dbReference type="EMBL" id="AIB09735.1"/>
    </source>
</evidence>
<evidence type="ECO:0000313" key="5">
    <source>
        <dbReference type="EMBL" id="AIB09938.1"/>
    </source>
</evidence>
<dbReference type="EMBL" id="CP006627">
    <property type="protein sequence ID" value="AIB09519.1"/>
    <property type="molecule type" value="Genomic_DNA"/>
</dbReference>
<evidence type="ECO:0000313" key="4">
    <source>
        <dbReference type="EMBL" id="AIB09881.1"/>
    </source>
</evidence>
<dbReference type="EMBL" id="CP006629">
    <property type="protein sequence ID" value="AIB09938.1"/>
    <property type="molecule type" value="Genomic_DNA"/>
</dbReference>
<evidence type="ECO:0000313" key="1">
    <source>
        <dbReference type="EMBL" id="AIB09519.1"/>
    </source>
</evidence>
<accession>A0A060DGJ1</accession>
<dbReference type="EMBL" id="CP006628">
    <property type="protein sequence ID" value="AIB09735.1"/>
    <property type="molecule type" value="Genomic_DNA"/>
</dbReference>
<dbReference type="Proteomes" id="UP000243670">
    <property type="component" value="Nucleomorph 3"/>
</dbReference>
<proteinExistence type="predicted"/>
<dbReference type="EMBL" id="CP006629">
    <property type="protein sequence ID" value="AIB10070.1"/>
    <property type="molecule type" value="Genomic_DNA"/>
</dbReference>
<reference evidence="5 7" key="1">
    <citation type="journal article" date="2014" name="BMC Genomics">
        <title>Nucleomorph and plastid genome sequences of the chlorarachniophyte Lotharella oceanica: convergent reductive evolution and frequent recombination in nucleomorph-bearing algae.</title>
        <authorList>
            <person name="Tanifuji G."/>
            <person name="Onodera N.T."/>
            <person name="Brown M.W."/>
            <person name="Curtis B.A."/>
            <person name="Roger A.J."/>
            <person name="Ka-Shu Wong G."/>
            <person name="Melkonian M."/>
            <person name="Archibald J.M."/>
        </authorList>
    </citation>
    <scope>NUCLEOTIDE SEQUENCE [LARGE SCALE GENOMIC DNA]</scope>
    <source>
        <strain evidence="5 7">CCMP622</strain>
    </source>
</reference>
<dbReference type="EMBL" id="CP006627">
    <property type="protein sequence ID" value="AIB09678.1"/>
    <property type="molecule type" value="Genomic_DNA"/>
</dbReference>
<protein>
    <submittedName>
        <fullName evidence="5">Uncharacterized protein</fullName>
    </submittedName>
</protein>
<gene>
    <name evidence="2" type="ORF">M951_chr1199</name>
    <name evidence="1" type="ORF">M951_chr132</name>
    <name evidence="4" type="ORF">M951_chr2189</name>
    <name evidence="3" type="ORF">M951_chr232</name>
    <name evidence="6" type="ORF">M951_chr3173</name>
    <name evidence="5" type="ORF">M951_chr332</name>
</gene>
<dbReference type="AlphaFoldDB" id="A0A060DGJ1"/>
<evidence type="ECO:0000313" key="6">
    <source>
        <dbReference type="EMBL" id="AIB10070.1"/>
    </source>
</evidence>
<evidence type="ECO:0000313" key="7">
    <source>
        <dbReference type="Proteomes" id="UP000243670"/>
    </source>
</evidence>
<organism evidence="5 7">
    <name type="scientific">Lotharella oceanica</name>
    <dbReference type="NCBI Taxonomy" id="641309"/>
    <lineage>
        <taxon>Eukaryota</taxon>
        <taxon>Sar</taxon>
        <taxon>Rhizaria</taxon>
        <taxon>Cercozoa</taxon>
        <taxon>Chlorarachniophyceae</taxon>
        <taxon>Lotharella</taxon>
    </lineage>
</organism>